<dbReference type="AlphaFoldDB" id="A0AAU8FFF1"/>
<keyword evidence="1" id="KW-0732">Signal</keyword>
<dbReference type="PROSITE" id="PS51257">
    <property type="entry name" value="PROKAR_LIPOPROTEIN"/>
    <property type="match status" value="1"/>
</dbReference>
<dbReference type="InterPro" id="IPR038668">
    <property type="entry name" value="Lipid-bd_sf"/>
</dbReference>
<sequence>MKYIKYSLILLVFALASCDLGSEPAIEGTKLQAMCGEWWVQVYSGGENQDLGYHLITTSNTAENNETDLIVDDHGMLVDYKYPPLRVISKVNLGGLDF</sequence>
<evidence type="ECO:0000313" key="2">
    <source>
        <dbReference type="EMBL" id="XCH22592.1"/>
    </source>
</evidence>
<feature type="signal peptide" evidence="1">
    <location>
        <begin position="1"/>
        <end position="21"/>
    </location>
</feature>
<dbReference type="Pfam" id="PF12888">
    <property type="entry name" value="Lipid_bd"/>
    <property type="match status" value="1"/>
</dbReference>
<gene>
    <name evidence="2" type="ORF">ABV298_19890</name>
</gene>
<name>A0AAU8FFF1_9BACT</name>
<proteinExistence type="predicted"/>
<dbReference type="InterPro" id="IPR024404">
    <property type="entry name" value="Lipid-bd_put"/>
</dbReference>
<accession>A0AAU8FFF1</accession>
<dbReference type="EMBL" id="CP159289">
    <property type="protein sequence ID" value="XCH22592.1"/>
    <property type="molecule type" value="Genomic_DNA"/>
</dbReference>
<evidence type="ECO:0000256" key="1">
    <source>
        <dbReference type="SAM" id="SignalP"/>
    </source>
</evidence>
<feature type="chain" id="PRO_5043470783" evidence="1">
    <location>
        <begin position="22"/>
        <end position="98"/>
    </location>
</feature>
<protein>
    <submittedName>
        <fullName evidence="2">Lipid-binding protein</fullName>
    </submittedName>
</protein>
<reference evidence="2" key="1">
    <citation type="submission" date="2024-06" db="EMBL/GenBank/DDBJ databases">
        <title>Sequencing and assembly of the genome of Dyadobacter sp. strain 676, a symbiont of Cyamopsis tetragonoloba.</title>
        <authorList>
            <person name="Guro P."/>
            <person name="Sazanova A."/>
            <person name="Kuznetsova I."/>
            <person name="Belimov A."/>
            <person name="Safronova V."/>
        </authorList>
    </citation>
    <scope>NUCLEOTIDE SEQUENCE</scope>
    <source>
        <strain evidence="2">676</strain>
    </source>
</reference>
<organism evidence="2">
    <name type="scientific">Dyadobacter sp. 676</name>
    <dbReference type="NCBI Taxonomy" id="3088362"/>
    <lineage>
        <taxon>Bacteria</taxon>
        <taxon>Pseudomonadati</taxon>
        <taxon>Bacteroidota</taxon>
        <taxon>Cytophagia</taxon>
        <taxon>Cytophagales</taxon>
        <taxon>Spirosomataceae</taxon>
        <taxon>Dyadobacter</taxon>
    </lineage>
</organism>
<dbReference type="Gene3D" id="2.40.128.220">
    <property type="match status" value="1"/>
</dbReference>
<dbReference type="RefSeq" id="WP_353717920.1">
    <property type="nucleotide sequence ID" value="NZ_CP159289.1"/>
</dbReference>